<evidence type="ECO:0000256" key="7">
    <source>
        <dbReference type="PROSITE-ProRule" id="PRU00607"/>
    </source>
</evidence>
<dbReference type="PANTHER" id="PTHR11315">
    <property type="entry name" value="PROTEASE FAMILY C26 GAMMA-GLUTAMYL HYDROLASE"/>
    <property type="match status" value="1"/>
</dbReference>
<evidence type="ECO:0000256" key="6">
    <source>
        <dbReference type="PIRSR" id="PIRSR615527-1"/>
    </source>
</evidence>
<protein>
    <recommendedName>
        <fullName evidence="7">folate gamma-glutamyl hydrolase</fullName>
        <ecNumber evidence="7">3.4.19.9</ecNumber>
    </recommendedName>
</protein>
<dbReference type="GO" id="GO:0046900">
    <property type="term" value="P:tetrahydrofolylpolyglutamate metabolic process"/>
    <property type="evidence" value="ECO:0007669"/>
    <property type="project" value="TreeGrafter"/>
</dbReference>
<evidence type="ECO:0000313" key="8">
    <source>
        <dbReference type="EMBL" id="KAG7523993.1"/>
    </source>
</evidence>
<evidence type="ECO:0000256" key="1">
    <source>
        <dbReference type="ARBA" id="ARBA00004239"/>
    </source>
</evidence>
<dbReference type="Proteomes" id="UP000693946">
    <property type="component" value="Linkage Group LG1"/>
</dbReference>
<evidence type="ECO:0000256" key="3">
    <source>
        <dbReference type="ARBA" id="ARBA00022525"/>
    </source>
</evidence>
<feature type="active site" evidence="7">
    <location>
        <position position="331"/>
    </location>
</feature>
<dbReference type="InterPro" id="IPR011697">
    <property type="entry name" value="Peptidase_C26"/>
</dbReference>
<dbReference type="GO" id="GO:0034722">
    <property type="term" value="F:gamma-glutamyl-peptidase activity"/>
    <property type="evidence" value="ECO:0007669"/>
    <property type="project" value="UniProtKB-UniRule"/>
</dbReference>
<dbReference type="Pfam" id="PF07722">
    <property type="entry name" value="Peptidase_C26"/>
    <property type="match status" value="1"/>
</dbReference>
<comment type="catalytic activity">
    <reaction evidence="7">
        <text>(6S)-5,6,7,8-tetrahydrofolyl-(gamma-L-Glu)(n) + (n-1) H2O = (6S)-5,6,7,8-tetrahydrofolate + (n-1) L-glutamate</text>
        <dbReference type="Rhea" id="RHEA:56784"/>
        <dbReference type="Rhea" id="RHEA-COMP:14738"/>
        <dbReference type="ChEBI" id="CHEBI:15377"/>
        <dbReference type="ChEBI" id="CHEBI:29985"/>
        <dbReference type="ChEBI" id="CHEBI:57453"/>
        <dbReference type="ChEBI" id="CHEBI:141005"/>
        <dbReference type="EC" id="3.4.19.9"/>
    </reaction>
</comment>
<sequence>MKTLRRAVQTVLLKHPPLRCCLLNSSAKRNDRPIIGVMAQEAAFPKPNRTSYIYANHVKFLESAGARVAPVKMNQTVEEYERLFNCINGSMETLRRAVQTVLMKHPPLRCCLLNSSAKRNDRPIIGVMAQEAAFPKPNRTSYIYANHVKFLESAGARVAPVKMNQTVEEYERLFNCINGVLFPGDPVCPISSAYARSAKIFYELAIEANRKHDYFPVYGICLGLQILCDLISGKDLFTMTETKGVLLPLNLTEDAKGSRMFSGFPDELMKDLASEPLSQHAHKWSLVLSSYNSNEKLKTFYKILTTSTDGKVEFVSTLEAYDYPIYATQWHPEKSAFDGTEPHIAHFPSAVMTTYYIAEFFVEEARKNFHRFASKEEERKALIYNYSPVYTGPASGFKQLYYFF</sequence>
<evidence type="ECO:0000256" key="5">
    <source>
        <dbReference type="ARBA" id="ARBA00022801"/>
    </source>
</evidence>
<dbReference type="AlphaFoldDB" id="A0AAV6T3N0"/>
<keyword evidence="4" id="KW-0732">Signal</keyword>
<dbReference type="GO" id="GO:0005576">
    <property type="term" value="C:extracellular region"/>
    <property type="evidence" value="ECO:0007669"/>
    <property type="project" value="UniProtKB-SubCell"/>
</dbReference>
<comment type="subcellular location">
    <subcellularLocation>
        <location evidence="1">Secreted</location>
        <location evidence="1">Extracellular space</location>
    </subcellularLocation>
</comment>
<comment type="caution">
    <text evidence="8">The sequence shown here is derived from an EMBL/GenBank/DDBJ whole genome shotgun (WGS) entry which is preliminary data.</text>
</comment>
<evidence type="ECO:0000256" key="4">
    <source>
        <dbReference type="ARBA" id="ARBA00022729"/>
    </source>
</evidence>
<reference evidence="8 9" key="1">
    <citation type="journal article" date="2021" name="Sci. Rep.">
        <title>Chromosome anchoring in Senegalese sole (Solea senegalensis) reveals sex-associated markers and genome rearrangements in flatfish.</title>
        <authorList>
            <person name="Guerrero-Cozar I."/>
            <person name="Gomez-Garrido J."/>
            <person name="Berbel C."/>
            <person name="Martinez-Blanch J.F."/>
            <person name="Alioto T."/>
            <person name="Claros M.G."/>
            <person name="Gagnaire P.A."/>
            <person name="Manchado M."/>
        </authorList>
    </citation>
    <scope>NUCLEOTIDE SEQUENCE [LARGE SCALE GENOMIC DNA]</scope>
    <source>
        <strain evidence="8">Sse05_10M</strain>
    </source>
</reference>
<dbReference type="PROSITE" id="PS51273">
    <property type="entry name" value="GATASE_TYPE_1"/>
    <property type="match status" value="1"/>
</dbReference>
<feature type="active site" description="Proton donor" evidence="6">
    <location>
        <position position="331"/>
    </location>
</feature>
<name>A0AAV6T3N0_SOLSE</name>
<evidence type="ECO:0000313" key="9">
    <source>
        <dbReference type="Proteomes" id="UP000693946"/>
    </source>
</evidence>
<accession>A0AAV6T3N0</accession>
<comment type="similarity">
    <text evidence="2">Belongs to the peptidase C26 family.</text>
</comment>
<keyword evidence="9" id="KW-1185">Reference proteome</keyword>
<dbReference type="FunFam" id="3.40.50.880:FF:000024">
    <property type="entry name" value="Folate gamma-glutamyl hydrolase"/>
    <property type="match status" value="1"/>
</dbReference>
<dbReference type="GO" id="GO:0005773">
    <property type="term" value="C:vacuole"/>
    <property type="evidence" value="ECO:0007669"/>
    <property type="project" value="TreeGrafter"/>
</dbReference>
<feature type="active site" description="Nucleophile" evidence="6 7">
    <location>
        <position position="221"/>
    </location>
</feature>
<dbReference type="EC" id="3.4.19.9" evidence="7"/>
<keyword evidence="5 7" id="KW-0378">Hydrolase</keyword>
<dbReference type="EMBL" id="JAGKHQ010000001">
    <property type="protein sequence ID" value="KAG7523993.1"/>
    <property type="molecule type" value="Genomic_DNA"/>
</dbReference>
<organism evidence="8 9">
    <name type="scientific">Solea senegalensis</name>
    <name type="common">Senegalese sole</name>
    <dbReference type="NCBI Taxonomy" id="28829"/>
    <lineage>
        <taxon>Eukaryota</taxon>
        <taxon>Metazoa</taxon>
        <taxon>Chordata</taxon>
        <taxon>Craniata</taxon>
        <taxon>Vertebrata</taxon>
        <taxon>Euteleostomi</taxon>
        <taxon>Actinopterygii</taxon>
        <taxon>Neopterygii</taxon>
        <taxon>Teleostei</taxon>
        <taxon>Neoteleostei</taxon>
        <taxon>Acanthomorphata</taxon>
        <taxon>Carangaria</taxon>
        <taxon>Pleuronectiformes</taxon>
        <taxon>Pleuronectoidei</taxon>
        <taxon>Soleidae</taxon>
        <taxon>Solea</taxon>
    </lineage>
</organism>
<dbReference type="PROSITE" id="PS51275">
    <property type="entry name" value="PEPTIDASE_C26_GGH"/>
    <property type="match status" value="1"/>
</dbReference>
<keyword evidence="3" id="KW-0964">Secreted</keyword>
<evidence type="ECO:0000256" key="2">
    <source>
        <dbReference type="ARBA" id="ARBA00011083"/>
    </source>
</evidence>
<dbReference type="InterPro" id="IPR015527">
    <property type="entry name" value="Pept_C26_g-glut_hydrolase"/>
</dbReference>
<dbReference type="PANTHER" id="PTHR11315:SF20">
    <property type="entry name" value="GAMMA-GLUTAMYL HYDROLASE"/>
    <property type="match status" value="1"/>
</dbReference>
<gene>
    <name evidence="8" type="ORF">JOB18_005427</name>
</gene>
<proteinExistence type="inferred from homology"/>